<dbReference type="SMART" id="SM00854">
    <property type="entry name" value="PGA_cap"/>
    <property type="match status" value="1"/>
</dbReference>
<evidence type="ECO:0000313" key="4">
    <source>
        <dbReference type="EMBL" id="RGE56122.1"/>
    </source>
</evidence>
<dbReference type="Proteomes" id="UP000260812">
    <property type="component" value="Unassembled WGS sequence"/>
</dbReference>
<organism evidence="4 5">
    <name type="scientific">Eisenbergiella massiliensis</name>
    <dbReference type="NCBI Taxonomy" id="1720294"/>
    <lineage>
        <taxon>Bacteria</taxon>
        <taxon>Bacillati</taxon>
        <taxon>Bacillota</taxon>
        <taxon>Clostridia</taxon>
        <taxon>Lachnospirales</taxon>
        <taxon>Lachnospiraceae</taxon>
        <taxon>Eisenbergiella</taxon>
    </lineage>
</organism>
<dbReference type="Pfam" id="PF09587">
    <property type="entry name" value="PGA_cap"/>
    <property type="match status" value="1"/>
</dbReference>
<dbReference type="Gene3D" id="3.60.21.10">
    <property type="match status" value="1"/>
</dbReference>
<accession>A0A3E3HWF2</accession>
<dbReference type="PANTHER" id="PTHR33393:SF13">
    <property type="entry name" value="PGA BIOSYNTHESIS PROTEIN CAPA"/>
    <property type="match status" value="1"/>
</dbReference>
<reference evidence="4" key="1">
    <citation type="submission" date="2018-08" db="EMBL/GenBank/DDBJ databases">
        <title>A genome reference for cultivated species of the human gut microbiota.</title>
        <authorList>
            <person name="Zou Y."/>
            <person name="Xue W."/>
            <person name="Luo G."/>
        </authorList>
    </citation>
    <scope>NUCLEOTIDE SEQUENCE [LARGE SCALE GENOMIC DNA]</scope>
    <source>
        <strain evidence="4">TF05-5AC</strain>
    </source>
</reference>
<evidence type="ECO:0000256" key="2">
    <source>
        <dbReference type="SAM" id="Phobius"/>
    </source>
</evidence>
<dbReference type="PANTHER" id="PTHR33393">
    <property type="entry name" value="POLYGLUTAMINE SYNTHESIS ACCESSORY PROTEIN RV0574C-RELATED"/>
    <property type="match status" value="1"/>
</dbReference>
<comment type="caution">
    <text evidence="4">The sequence shown here is derived from an EMBL/GenBank/DDBJ whole genome shotgun (WGS) entry which is preliminary data.</text>
</comment>
<feature type="transmembrane region" description="Helical" evidence="2">
    <location>
        <begin position="12"/>
        <end position="38"/>
    </location>
</feature>
<dbReference type="AlphaFoldDB" id="A0A3E3HWF2"/>
<gene>
    <name evidence="4" type="ORF">DXC51_26070</name>
</gene>
<keyword evidence="2" id="KW-1133">Transmembrane helix</keyword>
<dbReference type="InterPro" id="IPR052169">
    <property type="entry name" value="CW_Biosynth-Accessory"/>
</dbReference>
<evidence type="ECO:0000259" key="3">
    <source>
        <dbReference type="SMART" id="SM00854"/>
    </source>
</evidence>
<dbReference type="InterPro" id="IPR019079">
    <property type="entry name" value="Capsule_synth_CapA"/>
</dbReference>
<keyword evidence="5" id="KW-1185">Reference proteome</keyword>
<dbReference type="InterPro" id="IPR029052">
    <property type="entry name" value="Metallo-depent_PP-like"/>
</dbReference>
<evidence type="ECO:0000256" key="1">
    <source>
        <dbReference type="ARBA" id="ARBA00005662"/>
    </source>
</evidence>
<proteinExistence type="inferred from homology"/>
<sequence length="420" mass="45558">MAGKRKRRRNGRVSIFLLTMLITIAVGSVVLLVSWAFLGNRGMVLAAVTVEGEVFSLFGGNDAETEAAAETEQGKYADILNNPELMAQQNIYTITPAAEGEVSLVFAGDILFDDGYSIMAKMKSRGQGIEGSIDSGLLGVMRDADIFMVNNEFTYTKRGAPTPGKAFTFRADPAHASLLHDMGADLVSLANNHAYDYGEVSLTDTLDTLQSIGMPYAGAGRNLAEAVRPVYYIAGDLKIAFLSATQIERVDNPDTKGATETSPGVFRCRDVDMLLQAVSEAKANSDFVVVYIHWGTESTTELDWAQKEQAPRIAAAGADLIIGDHPHVLQGIDYIGNTPVIYSLGNFLFNSKTQDTCLVRAILDEESGSLKSFQFIPALQKDCRTTIHEGTEKARVIGHMRSLSPKVQIDEEGYIAVPEN</sequence>
<keyword evidence="2" id="KW-0472">Membrane</keyword>
<protein>
    <submittedName>
        <fullName evidence="4">CapA family protein</fullName>
    </submittedName>
</protein>
<dbReference type="SUPFAM" id="SSF56300">
    <property type="entry name" value="Metallo-dependent phosphatases"/>
    <property type="match status" value="1"/>
</dbReference>
<feature type="domain" description="Capsule synthesis protein CapA" evidence="3">
    <location>
        <begin position="103"/>
        <end position="351"/>
    </location>
</feature>
<evidence type="ECO:0000313" key="5">
    <source>
        <dbReference type="Proteomes" id="UP000260812"/>
    </source>
</evidence>
<dbReference type="CDD" id="cd07381">
    <property type="entry name" value="MPP_CapA"/>
    <property type="match status" value="1"/>
</dbReference>
<name>A0A3E3HWF2_9FIRM</name>
<keyword evidence="2" id="KW-0812">Transmembrane</keyword>
<comment type="similarity">
    <text evidence="1">Belongs to the CapA family.</text>
</comment>
<dbReference type="EMBL" id="QVLV01000030">
    <property type="protein sequence ID" value="RGE56122.1"/>
    <property type="molecule type" value="Genomic_DNA"/>
</dbReference>